<evidence type="ECO:0000259" key="13">
    <source>
        <dbReference type="Pfam" id="PF01872"/>
    </source>
</evidence>
<name>A0AAD5V3X0_9APHY</name>
<keyword evidence="8" id="KW-0560">Oxidoreductase</keyword>
<keyword evidence="7" id="KW-0521">NADP</keyword>
<dbReference type="GO" id="GO:0009231">
    <property type="term" value="P:riboflavin biosynthetic process"/>
    <property type="evidence" value="ECO:0007669"/>
    <property type="project" value="UniProtKB-KW"/>
</dbReference>
<evidence type="ECO:0000256" key="3">
    <source>
        <dbReference type="ARBA" id="ARBA00009723"/>
    </source>
</evidence>
<evidence type="ECO:0000256" key="4">
    <source>
        <dbReference type="ARBA" id="ARBA00012851"/>
    </source>
</evidence>
<evidence type="ECO:0000256" key="12">
    <source>
        <dbReference type="ARBA" id="ARBA00049020"/>
    </source>
</evidence>
<evidence type="ECO:0000256" key="2">
    <source>
        <dbReference type="ARBA" id="ARBA00005104"/>
    </source>
</evidence>
<evidence type="ECO:0000256" key="9">
    <source>
        <dbReference type="ARBA" id="ARBA00030073"/>
    </source>
</evidence>
<comment type="function">
    <text evidence="1">Catalyzes an early step in riboflavin biosynthesis, the NADPH-dependent reduction of the ribose side chain of 2,5-diamino-6-ribosylamino-4(3H)-pyrimidinone 5'-phosphate, yielding 2,5-diamino-6-ribitylamino-4(3H)-pyrimidinone 5'-phosphate.</text>
</comment>
<dbReference type="Gene3D" id="3.40.430.10">
    <property type="entry name" value="Dihydrofolate Reductase, subunit A"/>
    <property type="match status" value="1"/>
</dbReference>
<evidence type="ECO:0000256" key="11">
    <source>
        <dbReference type="ARBA" id="ARBA00047550"/>
    </source>
</evidence>
<evidence type="ECO:0000256" key="10">
    <source>
        <dbReference type="ARBA" id="ARBA00031630"/>
    </source>
</evidence>
<dbReference type="InterPro" id="IPR050765">
    <property type="entry name" value="Riboflavin_Biosynth_HTPR"/>
</dbReference>
<keyword evidence="15" id="KW-1185">Reference proteome</keyword>
<feature type="domain" description="Bacterial bifunctional deaminase-reductase C-terminal" evidence="13">
    <location>
        <begin position="46"/>
        <end position="279"/>
    </location>
</feature>
<evidence type="ECO:0000256" key="1">
    <source>
        <dbReference type="ARBA" id="ARBA00003555"/>
    </source>
</evidence>
<evidence type="ECO:0000256" key="8">
    <source>
        <dbReference type="ARBA" id="ARBA00023002"/>
    </source>
</evidence>
<dbReference type="PANTHER" id="PTHR38011:SF7">
    <property type="entry name" value="2,5-DIAMINO-6-RIBOSYLAMINO-4(3H)-PYRIMIDINONE 5'-PHOSPHATE REDUCTASE"/>
    <property type="match status" value="1"/>
</dbReference>
<evidence type="ECO:0000313" key="15">
    <source>
        <dbReference type="Proteomes" id="UP001212997"/>
    </source>
</evidence>
<dbReference type="SUPFAM" id="SSF53597">
    <property type="entry name" value="Dihydrofolate reductase-like"/>
    <property type="match status" value="1"/>
</dbReference>
<evidence type="ECO:0000256" key="7">
    <source>
        <dbReference type="ARBA" id="ARBA00022857"/>
    </source>
</evidence>
<accession>A0AAD5V3X0</accession>
<comment type="catalytic activity">
    <reaction evidence="11">
        <text>2,5-diamino-6-(1-D-ribitylamino)pyrimidin-4(3H)-one 5'-phosphate + NAD(+) = 2,5-diamino-6-(1-D-ribosylamino)pyrimidin-4(3H)-one 5'-phosphate + NADH + H(+)</text>
        <dbReference type="Rhea" id="RHEA:27274"/>
        <dbReference type="ChEBI" id="CHEBI:15378"/>
        <dbReference type="ChEBI" id="CHEBI:57540"/>
        <dbReference type="ChEBI" id="CHEBI:57945"/>
        <dbReference type="ChEBI" id="CHEBI:58890"/>
        <dbReference type="ChEBI" id="CHEBI:59545"/>
        <dbReference type="EC" id="1.1.1.302"/>
    </reaction>
</comment>
<dbReference type="InterPro" id="IPR024072">
    <property type="entry name" value="DHFR-like_dom_sf"/>
</dbReference>
<dbReference type="EC" id="1.1.1.302" evidence="4"/>
<dbReference type="Proteomes" id="UP001212997">
    <property type="component" value="Unassembled WGS sequence"/>
</dbReference>
<dbReference type="PANTHER" id="PTHR38011">
    <property type="entry name" value="DIHYDROFOLATE REDUCTASE FAMILY PROTEIN (AFU_ORTHOLOGUE AFUA_8G06820)"/>
    <property type="match status" value="1"/>
</dbReference>
<comment type="pathway">
    <text evidence="2">Cofactor biosynthesis; riboflavin biosynthesis.</text>
</comment>
<dbReference type="EMBL" id="JANAWD010000153">
    <property type="protein sequence ID" value="KAJ3485439.1"/>
    <property type="molecule type" value="Genomic_DNA"/>
</dbReference>
<sequence>MDPPHQPPKFLLGVLEPTISGTTPISIFAGDEGLSPSPTSPQEDRPFVTLTFAQSLDAKIAGVGGKQLALSGKESMVMTHWMRTMHDAILVGVGTALNDNPQLNTRHLPPLPGGSDIKYSLPRPIVLDTNLRSSAESKLLGNYRRGVGRRPWIIASAPEGSSGAATSWNEKKLALEQAGAKVVNVQSSEGRISIPHFLKTLRELGIRSLMVEGGADVIRSFLAAASPSTISSPAVDAIIVTVAPMFVGDAGVGYGRGLRTDQLPKLGLGKSEVFGRDSVIAMKVLS</sequence>
<dbReference type="GO" id="GO:0008703">
    <property type="term" value="F:5-amino-6-(5-phosphoribosylamino)uracil reductase activity"/>
    <property type="evidence" value="ECO:0007669"/>
    <property type="project" value="InterPro"/>
</dbReference>
<comment type="catalytic activity">
    <reaction evidence="12">
        <text>2,5-diamino-6-(1-D-ribitylamino)pyrimidin-4(3H)-one 5'-phosphate + NADP(+) = 2,5-diamino-6-(1-D-ribosylamino)pyrimidin-4(3H)-one 5'-phosphate + NADPH + H(+)</text>
        <dbReference type="Rhea" id="RHEA:27278"/>
        <dbReference type="ChEBI" id="CHEBI:15378"/>
        <dbReference type="ChEBI" id="CHEBI:57783"/>
        <dbReference type="ChEBI" id="CHEBI:58349"/>
        <dbReference type="ChEBI" id="CHEBI:58890"/>
        <dbReference type="ChEBI" id="CHEBI:59545"/>
        <dbReference type="EC" id="1.1.1.302"/>
    </reaction>
</comment>
<keyword evidence="6" id="KW-0686">Riboflavin biosynthesis</keyword>
<proteinExistence type="inferred from homology"/>
<protein>
    <recommendedName>
        <fullName evidence="5">2,5-diamino-6-ribosylamino-4(3H)-pyrimidinone 5'-phosphate reductase</fullName>
        <ecNumber evidence="4">1.1.1.302</ecNumber>
    </recommendedName>
    <alternativeName>
        <fullName evidence="10">2,5-diamino-6-(5-phospho-D-ribosylamino)pyrimidin-4(3H)-one reductase</fullName>
    </alternativeName>
    <alternativeName>
        <fullName evidence="9">2,5-diamino-6-ribitylamino-4(3H)-pyrimidinone 5'-phosphate synthase</fullName>
    </alternativeName>
</protein>
<dbReference type="Pfam" id="PF01872">
    <property type="entry name" value="RibD_C"/>
    <property type="match status" value="1"/>
</dbReference>
<reference evidence="14" key="1">
    <citation type="submission" date="2022-07" db="EMBL/GenBank/DDBJ databases">
        <title>Genome Sequence of Physisporinus lineatus.</title>
        <authorList>
            <person name="Buettner E."/>
        </authorList>
    </citation>
    <scope>NUCLEOTIDE SEQUENCE</scope>
    <source>
        <strain evidence="14">VT162</strain>
    </source>
</reference>
<comment type="similarity">
    <text evidence="3">Belongs to the HTP reductase family.</text>
</comment>
<dbReference type="AlphaFoldDB" id="A0AAD5V3X0"/>
<evidence type="ECO:0000256" key="6">
    <source>
        <dbReference type="ARBA" id="ARBA00022619"/>
    </source>
</evidence>
<evidence type="ECO:0000313" key="14">
    <source>
        <dbReference type="EMBL" id="KAJ3485439.1"/>
    </source>
</evidence>
<dbReference type="InterPro" id="IPR002734">
    <property type="entry name" value="RibDG_C"/>
</dbReference>
<evidence type="ECO:0000256" key="5">
    <source>
        <dbReference type="ARBA" id="ARBA00015035"/>
    </source>
</evidence>
<gene>
    <name evidence="14" type="ORF">NLI96_g4965</name>
</gene>
<comment type="caution">
    <text evidence="14">The sequence shown here is derived from an EMBL/GenBank/DDBJ whole genome shotgun (WGS) entry which is preliminary data.</text>
</comment>
<organism evidence="14 15">
    <name type="scientific">Meripilus lineatus</name>
    <dbReference type="NCBI Taxonomy" id="2056292"/>
    <lineage>
        <taxon>Eukaryota</taxon>
        <taxon>Fungi</taxon>
        <taxon>Dikarya</taxon>
        <taxon>Basidiomycota</taxon>
        <taxon>Agaricomycotina</taxon>
        <taxon>Agaricomycetes</taxon>
        <taxon>Polyporales</taxon>
        <taxon>Meripilaceae</taxon>
        <taxon>Meripilus</taxon>
    </lineage>
</organism>